<dbReference type="Pfam" id="PF00512">
    <property type="entry name" value="HisKA"/>
    <property type="match status" value="1"/>
</dbReference>
<reference evidence="7 8" key="1">
    <citation type="submission" date="2020-01" db="EMBL/GenBank/DDBJ databases">
        <authorList>
            <person name="Kim M."/>
        </authorList>
    </citation>
    <scope>NUCLEOTIDE SEQUENCE [LARGE SCALE GENOMIC DNA]</scope>
    <source>
        <strain evidence="7 8">BT10</strain>
    </source>
</reference>
<keyword evidence="5" id="KW-0418">Kinase</keyword>
<evidence type="ECO:0000256" key="3">
    <source>
        <dbReference type="ARBA" id="ARBA00022553"/>
    </source>
</evidence>
<comment type="catalytic activity">
    <reaction evidence="1">
        <text>ATP + protein L-histidine = ADP + protein N-phospho-L-histidine.</text>
        <dbReference type="EC" id="2.7.13.3"/>
    </reaction>
</comment>
<proteinExistence type="predicted"/>
<dbReference type="KEGG" id="nib:GU926_01180"/>
<dbReference type="InterPro" id="IPR036097">
    <property type="entry name" value="HisK_dim/P_sf"/>
</dbReference>
<dbReference type="Gene3D" id="1.10.287.130">
    <property type="match status" value="1"/>
</dbReference>
<dbReference type="InterPro" id="IPR004358">
    <property type="entry name" value="Sig_transdc_His_kin-like_C"/>
</dbReference>
<dbReference type="RefSeq" id="WP_160688245.1">
    <property type="nucleotide sequence ID" value="NZ_CP047897.1"/>
</dbReference>
<keyword evidence="3" id="KW-0597">Phosphoprotein</keyword>
<dbReference type="EC" id="2.7.13.3" evidence="2"/>
<accession>A0A6P1NWX1</accession>
<dbReference type="CDD" id="cd00082">
    <property type="entry name" value="HisKA"/>
    <property type="match status" value="1"/>
</dbReference>
<dbReference type="SUPFAM" id="SSF55874">
    <property type="entry name" value="ATPase domain of HSP90 chaperone/DNA topoisomerase II/histidine kinase"/>
    <property type="match status" value="1"/>
</dbReference>
<dbReference type="Gene3D" id="3.30.565.10">
    <property type="entry name" value="Histidine kinase-like ATPase, C-terminal domain"/>
    <property type="match status" value="1"/>
</dbReference>
<dbReference type="PROSITE" id="PS50109">
    <property type="entry name" value="HIS_KIN"/>
    <property type="match status" value="1"/>
</dbReference>
<dbReference type="SUPFAM" id="SSF47384">
    <property type="entry name" value="Homodimeric domain of signal transducing histidine kinase"/>
    <property type="match status" value="1"/>
</dbReference>
<gene>
    <name evidence="7" type="ORF">GU926_01180</name>
</gene>
<keyword evidence="8" id="KW-1185">Reference proteome</keyword>
<sequence>MSQEVDQTCQEQLNHLREEYEEFAYIVSHDLKAPLRAICNLSAWISEDLGQDIDPEVGHNIQLLQNRAERMERMINAILAFSRVNRLDLELQEVNVRDLVEEAAAPFIKSRGLVVHLDQLPTLFTYAKKLETVITKLLENAVHFNQSPTPEVTVSAQEVGDVYKFTVKDNGIGMAQDSLEKIFKLFYTVQPKDEQESLGAGLTIVKKIIQFVGGSIDVDSATGQGTTFQFTWPKNIQ</sequence>
<dbReference type="InterPro" id="IPR050351">
    <property type="entry name" value="BphY/WalK/GraS-like"/>
</dbReference>
<dbReference type="Pfam" id="PF02518">
    <property type="entry name" value="HATPase_c"/>
    <property type="match status" value="1"/>
</dbReference>
<dbReference type="GO" id="GO:0007234">
    <property type="term" value="P:osmosensory signaling via phosphorelay pathway"/>
    <property type="evidence" value="ECO:0007669"/>
    <property type="project" value="TreeGrafter"/>
</dbReference>
<evidence type="ECO:0000256" key="1">
    <source>
        <dbReference type="ARBA" id="ARBA00000085"/>
    </source>
</evidence>
<evidence type="ECO:0000256" key="4">
    <source>
        <dbReference type="ARBA" id="ARBA00022679"/>
    </source>
</evidence>
<evidence type="ECO:0000259" key="6">
    <source>
        <dbReference type="PROSITE" id="PS50109"/>
    </source>
</evidence>
<dbReference type="GO" id="GO:0030295">
    <property type="term" value="F:protein kinase activator activity"/>
    <property type="evidence" value="ECO:0007669"/>
    <property type="project" value="TreeGrafter"/>
</dbReference>
<evidence type="ECO:0000313" key="8">
    <source>
        <dbReference type="Proteomes" id="UP000464214"/>
    </source>
</evidence>
<dbReference type="GO" id="GO:0000156">
    <property type="term" value="F:phosphorelay response regulator activity"/>
    <property type="evidence" value="ECO:0007669"/>
    <property type="project" value="TreeGrafter"/>
</dbReference>
<dbReference type="InterPro" id="IPR036890">
    <property type="entry name" value="HATPase_C_sf"/>
</dbReference>
<dbReference type="InterPro" id="IPR003594">
    <property type="entry name" value="HATPase_dom"/>
</dbReference>
<dbReference type="EMBL" id="CP047897">
    <property type="protein sequence ID" value="QHL86131.1"/>
    <property type="molecule type" value="Genomic_DNA"/>
</dbReference>
<name>A0A6P1NWX1_9BACT</name>
<evidence type="ECO:0000256" key="2">
    <source>
        <dbReference type="ARBA" id="ARBA00012438"/>
    </source>
</evidence>
<dbReference type="AlphaFoldDB" id="A0A6P1NWX1"/>
<dbReference type="InterPro" id="IPR005467">
    <property type="entry name" value="His_kinase_dom"/>
</dbReference>
<organism evidence="7 8">
    <name type="scientific">Nibribacter ruber</name>
    <dbReference type="NCBI Taxonomy" id="2698458"/>
    <lineage>
        <taxon>Bacteria</taxon>
        <taxon>Pseudomonadati</taxon>
        <taxon>Bacteroidota</taxon>
        <taxon>Cytophagia</taxon>
        <taxon>Cytophagales</taxon>
        <taxon>Hymenobacteraceae</taxon>
        <taxon>Nibribacter</taxon>
    </lineage>
</organism>
<evidence type="ECO:0000313" key="7">
    <source>
        <dbReference type="EMBL" id="QHL86131.1"/>
    </source>
</evidence>
<dbReference type="PANTHER" id="PTHR42878">
    <property type="entry name" value="TWO-COMPONENT HISTIDINE KINASE"/>
    <property type="match status" value="1"/>
</dbReference>
<dbReference type="PANTHER" id="PTHR42878:SF15">
    <property type="entry name" value="BACTERIOPHYTOCHROME"/>
    <property type="match status" value="1"/>
</dbReference>
<dbReference type="GO" id="GO:0000155">
    <property type="term" value="F:phosphorelay sensor kinase activity"/>
    <property type="evidence" value="ECO:0007669"/>
    <property type="project" value="InterPro"/>
</dbReference>
<evidence type="ECO:0000256" key="5">
    <source>
        <dbReference type="ARBA" id="ARBA00022777"/>
    </source>
</evidence>
<dbReference type="Proteomes" id="UP000464214">
    <property type="component" value="Chromosome"/>
</dbReference>
<protein>
    <recommendedName>
        <fullName evidence="2">histidine kinase</fullName>
        <ecNumber evidence="2">2.7.13.3</ecNumber>
    </recommendedName>
</protein>
<dbReference type="InterPro" id="IPR003661">
    <property type="entry name" value="HisK_dim/P_dom"/>
</dbReference>
<feature type="domain" description="Histidine kinase" evidence="6">
    <location>
        <begin position="26"/>
        <end position="236"/>
    </location>
</feature>
<keyword evidence="4" id="KW-0808">Transferase</keyword>
<dbReference type="SMART" id="SM00388">
    <property type="entry name" value="HisKA"/>
    <property type="match status" value="1"/>
</dbReference>
<dbReference type="PRINTS" id="PR00344">
    <property type="entry name" value="BCTRLSENSOR"/>
</dbReference>
<dbReference type="SMART" id="SM00387">
    <property type="entry name" value="HATPase_c"/>
    <property type="match status" value="1"/>
</dbReference>